<protein>
    <submittedName>
        <fullName evidence="2">Uncharacterized protein</fullName>
    </submittedName>
</protein>
<reference evidence="3" key="1">
    <citation type="submission" date="2016-11" db="EMBL/GenBank/DDBJ databases">
        <title>Dehalogenimonas formicexedens sp. nov., a chlorinated alkane respiring bacterium isolated from contaminated groundwater.</title>
        <authorList>
            <person name="Key T.A."/>
            <person name="Bowman K.S."/>
            <person name="Lee I."/>
            <person name="Chun J."/>
            <person name="Albuquerque L."/>
            <person name="da Costa M.S."/>
            <person name="Rainey F.A."/>
            <person name="Moe W.M."/>
        </authorList>
    </citation>
    <scope>NUCLEOTIDE SEQUENCE [LARGE SCALE GENOMIC DNA]</scope>
    <source>
        <strain evidence="3">NSZ-14</strain>
    </source>
</reference>
<evidence type="ECO:0000256" key="1">
    <source>
        <dbReference type="SAM" id="MobiDB-lite"/>
    </source>
</evidence>
<feature type="region of interest" description="Disordered" evidence="1">
    <location>
        <begin position="81"/>
        <end position="101"/>
    </location>
</feature>
<sequence length="241" mass="26792">MDKSAKLGQIGGLFVDENVLSERTYGVQEASIILGFDREGRTVRRHINSGLIKATKIGTHGKWHILESEIIRVKAGKPNQKPLVVPSDLDNNSSQSQVKPNGAYQKEHIASLQELARKTWDSANLIGDIDDPTHLEVKENAYFKALTYLISDSRWPMLAGHLGAQARRLELTRDSLFLPSQDGKGSASLETRMERVNMAYPLIVSGGLEVIAFYGDENAWPKFGLNSKCQWCPQQTIHPSP</sequence>
<dbReference type="Proteomes" id="UP000185934">
    <property type="component" value="Chromosome"/>
</dbReference>
<name>A0A1P8F5Y2_9CHLR</name>
<organism evidence="2 3">
    <name type="scientific">Dehalogenimonas formicexedens</name>
    <dbReference type="NCBI Taxonomy" id="1839801"/>
    <lineage>
        <taxon>Bacteria</taxon>
        <taxon>Bacillati</taxon>
        <taxon>Chloroflexota</taxon>
        <taxon>Dehalococcoidia</taxon>
        <taxon>Dehalococcoidales</taxon>
        <taxon>Dehalococcoidaceae</taxon>
        <taxon>Dehalogenimonas</taxon>
    </lineage>
</organism>
<gene>
    <name evidence="2" type="ORF">Dform_00528</name>
</gene>
<dbReference type="EMBL" id="CP018258">
    <property type="protein sequence ID" value="APV43883.1"/>
    <property type="molecule type" value="Genomic_DNA"/>
</dbReference>
<evidence type="ECO:0000313" key="2">
    <source>
        <dbReference type="EMBL" id="APV43883.1"/>
    </source>
</evidence>
<proteinExistence type="predicted"/>
<dbReference type="RefSeq" id="WP_076003634.1">
    <property type="nucleotide sequence ID" value="NZ_CP018258.1"/>
</dbReference>
<feature type="compositionally biased region" description="Polar residues" evidence="1">
    <location>
        <begin position="89"/>
        <end position="99"/>
    </location>
</feature>
<keyword evidence="3" id="KW-1185">Reference proteome</keyword>
<dbReference type="AlphaFoldDB" id="A0A1P8F5Y2"/>
<evidence type="ECO:0000313" key="3">
    <source>
        <dbReference type="Proteomes" id="UP000185934"/>
    </source>
</evidence>
<dbReference type="KEGG" id="dfo:Dform_00528"/>
<accession>A0A1P8F5Y2</accession>